<name>E0TCX2_PARBH</name>
<organism evidence="2 3">
    <name type="scientific">Parvularcula bermudensis (strain ATCC BAA-594 / HTCC2503 / KCTC 12087)</name>
    <dbReference type="NCBI Taxonomy" id="314260"/>
    <lineage>
        <taxon>Bacteria</taxon>
        <taxon>Pseudomonadati</taxon>
        <taxon>Pseudomonadota</taxon>
        <taxon>Alphaproteobacteria</taxon>
        <taxon>Parvularculales</taxon>
        <taxon>Parvularculaceae</taxon>
        <taxon>Parvularcula</taxon>
    </lineage>
</organism>
<dbReference type="PANTHER" id="PTHR38643">
    <property type="entry name" value="PURINE NUCLEOSIDE PERMEASE C285.05-RELATED"/>
    <property type="match status" value="1"/>
</dbReference>
<dbReference type="EMBL" id="CP002156">
    <property type="protein sequence ID" value="ADM10355.1"/>
    <property type="molecule type" value="Genomic_DNA"/>
</dbReference>
<feature type="chain" id="PRO_5003140631" evidence="1">
    <location>
        <begin position="29"/>
        <end position="384"/>
    </location>
</feature>
<dbReference type="InterPro" id="IPR009486">
    <property type="entry name" value="Pur_nuclsid_perm"/>
</dbReference>
<protein>
    <submittedName>
        <fullName evidence="2">Putative purine nucleoside permease</fullName>
    </submittedName>
</protein>
<evidence type="ECO:0000313" key="2">
    <source>
        <dbReference type="EMBL" id="ADM10355.1"/>
    </source>
</evidence>
<evidence type="ECO:0000313" key="3">
    <source>
        <dbReference type="Proteomes" id="UP000001302"/>
    </source>
</evidence>
<dbReference type="eggNOG" id="COG5042">
    <property type="taxonomic scope" value="Bacteria"/>
</dbReference>
<keyword evidence="1" id="KW-0732">Signal</keyword>
<reference evidence="2 3" key="2">
    <citation type="journal article" date="2011" name="J. Bacteriol.">
        <title>Complete genome sequence of strain HTCC2503T of Parvularcula bermudensis, the type species of the order "Parvularculales" in the class Alphaproteobacteria.</title>
        <authorList>
            <person name="Oh H.M."/>
            <person name="Kang I."/>
            <person name="Vergin K.L."/>
            <person name="Kang D."/>
            <person name="Rhee K.H."/>
            <person name="Giovannoni S.J."/>
            <person name="Cho J.C."/>
        </authorList>
    </citation>
    <scope>NUCLEOTIDE SEQUENCE [LARGE SCALE GENOMIC DNA]</scope>
    <source>
        <strain evidence="3">ATCC BAA-594 / HTCC2503 / KCTC 12087</strain>
    </source>
</reference>
<keyword evidence="3" id="KW-1185">Reference proteome</keyword>
<accession>E0TCX2</accession>
<feature type="signal peptide" evidence="1">
    <location>
        <begin position="1"/>
        <end position="28"/>
    </location>
</feature>
<dbReference type="RefSeq" id="WP_013301329.1">
    <property type="nucleotide sequence ID" value="NC_014414.1"/>
</dbReference>
<dbReference type="STRING" id="314260.PB2503_11549"/>
<reference evidence="3" key="1">
    <citation type="submission" date="2010-08" db="EMBL/GenBank/DDBJ databases">
        <title>Genome sequence of Parvularcula bermudensis HTCC2503.</title>
        <authorList>
            <person name="Kang D.-M."/>
            <person name="Oh H.-M."/>
            <person name="Cho J.-C."/>
        </authorList>
    </citation>
    <scope>NUCLEOTIDE SEQUENCE [LARGE SCALE GENOMIC DNA]</scope>
    <source>
        <strain evidence="3">ATCC BAA-594 / HTCC2503 / KCTC 12087</strain>
    </source>
</reference>
<gene>
    <name evidence="2" type="ordered locus">PB2503_11549</name>
</gene>
<dbReference type="PIRSF" id="PIRSF013171">
    <property type="entry name" value="Pur_nuclsid_perm"/>
    <property type="match status" value="1"/>
</dbReference>
<dbReference type="KEGG" id="pbr:PB2503_11549"/>
<dbReference type="Proteomes" id="UP000001302">
    <property type="component" value="Chromosome"/>
</dbReference>
<dbReference type="HOGENOM" id="CLU_031475_1_2_5"/>
<sequence>MTHPHFTKARLLLAPALLSLMAACGDNAPEPISEPEADAASSMVVLAQPDMDESTPLPVKVVIVTMFEIGEDSGDQAGEFQLWNERLDLDTVLPNPGGHHAYHYNPETQILGMVTGIGTAKSTAAIMGLGHDDRFDVSKAYWLVAGIAGIDPEDASIGSAAWATYLVDGDLAHEIDPREIPEDWETGYFARYTTGPNDPNRPEPTGELFIANTALRDWAFELTKDIELPDDPQIAEERASFTEHPMAQKPPFVLKGAQLAAMTFWHGEMMNDWANDWVAYWTDGEGDFVTSAMEDTGTFQALTYLDGAGLVDKDRGMVLRAGSNYTMPPPGVTAVDYLLRENEEYSGLNAALESLYLVGSTVIDELIENWDVYGDTVPGSDAAE</sequence>
<proteinExistence type="predicted"/>
<dbReference type="AlphaFoldDB" id="E0TCX2"/>
<dbReference type="Pfam" id="PF06516">
    <property type="entry name" value="NUP"/>
    <property type="match status" value="1"/>
</dbReference>
<dbReference type="GO" id="GO:0055085">
    <property type="term" value="P:transmembrane transport"/>
    <property type="evidence" value="ECO:0007669"/>
    <property type="project" value="InterPro"/>
</dbReference>
<evidence type="ECO:0000256" key="1">
    <source>
        <dbReference type="SAM" id="SignalP"/>
    </source>
</evidence>
<dbReference type="PANTHER" id="PTHR38643:SF1">
    <property type="entry name" value="PURINE NUCLEOSIDE PERMEASE C285.05-RELATED"/>
    <property type="match status" value="1"/>
</dbReference>